<keyword evidence="2" id="KW-1185">Reference proteome</keyword>
<name>A0A9K3MVI2_HELAN</name>
<gene>
    <name evidence="1" type="ORF">HanXRQr2_Chr12g0537821</name>
</gene>
<accession>A0A9K3MVI2</accession>
<reference evidence="1" key="1">
    <citation type="journal article" date="2017" name="Nature">
        <title>The sunflower genome provides insights into oil metabolism, flowering and Asterid evolution.</title>
        <authorList>
            <person name="Badouin H."/>
            <person name="Gouzy J."/>
            <person name="Grassa C.J."/>
            <person name="Murat F."/>
            <person name="Staton S.E."/>
            <person name="Cottret L."/>
            <person name="Lelandais-Briere C."/>
            <person name="Owens G.L."/>
            <person name="Carrere S."/>
            <person name="Mayjonade B."/>
            <person name="Legrand L."/>
            <person name="Gill N."/>
            <person name="Kane N.C."/>
            <person name="Bowers J.E."/>
            <person name="Hubner S."/>
            <person name="Bellec A."/>
            <person name="Berard A."/>
            <person name="Berges H."/>
            <person name="Blanchet N."/>
            <person name="Boniface M.C."/>
            <person name="Brunel D."/>
            <person name="Catrice O."/>
            <person name="Chaidir N."/>
            <person name="Claudel C."/>
            <person name="Donnadieu C."/>
            <person name="Faraut T."/>
            <person name="Fievet G."/>
            <person name="Helmstetter N."/>
            <person name="King M."/>
            <person name="Knapp S.J."/>
            <person name="Lai Z."/>
            <person name="Le Paslier M.C."/>
            <person name="Lippi Y."/>
            <person name="Lorenzon L."/>
            <person name="Mandel J.R."/>
            <person name="Marage G."/>
            <person name="Marchand G."/>
            <person name="Marquand E."/>
            <person name="Bret-Mestries E."/>
            <person name="Morien E."/>
            <person name="Nambeesan S."/>
            <person name="Nguyen T."/>
            <person name="Pegot-Espagnet P."/>
            <person name="Pouilly N."/>
            <person name="Raftis F."/>
            <person name="Sallet E."/>
            <person name="Schiex T."/>
            <person name="Thomas J."/>
            <person name="Vandecasteele C."/>
            <person name="Vares D."/>
            <person name="Vear F."/>
            <person name="Vautrin S."/>
            <person name="Crespi M."/>
            <person name="Mangin B."/>
            <person name="Burke J.M."/>
            <person name="Salse J."/>
            <person name="Munos S."/>
            <person name="Vincourt P."/>
            <person name="Rieseberg L.H."/>
            <person name="Langlade N.B."/>
        </authorList>
    </citation>
    <scope>NUCLEOTIDE SEQUENCE</scope>
    <source>
        <tissue evidence="1">Leaves</tissue>
    </source>
</reference>
<dbReference type="AlphaFoldDB" id="A0A9K3MVI2"/>
<organism evidence="1 2">
    <name type="scientific">Helianthus annuus</name>
    <name type="common">Common sunflower</name>
    <dbReference type="NCBI Taxonomy" id="4232"/>
    <lineage>
        <taxon>Eukaryota</taxon>
        <taxon>Viridiplantae</taxon>
        <taxon>Streptophyta</taxon>
        <taxon>Embryophyta</taxon>
        <taxon>Tracheophyta</taxon>
        <taxon>Spermatophyta</taxon>
        <taxon>Magnoliopsida</taxon>
        <taxon>eudicotyledons</taxon>
        <taxon>Gunneridae</taxon>
        <taxon>Pentapetalae</taxon>
        <taxon>asterids</taxon>
        <taxon>campanulids</taxon>
        <taxon>Asterales</taxon>
        <taxon>Asteraceae</taxon>
        <taxon>Asteroideae</taxon>
        <taxon>Heliantheae alliance</taxon>
        <taxon>Heliantheae</taxon>
        <taxon>Helianthus</taxon>
    </lineage>
</organism>
<sequence>MEHEMKSMIIDGKDNKVTFYEFPYYLSEQTRTLLTSAAFVYLSKYRFC</sequence>
<dbReference type="Proteomes" id="UP000215914">
    <property type="component" value="Unassembled WGS sequence"/>
</dbReference>
<evidence type="ECO:0000313" key="1">
    <source>
        <dbReference type="EMBL" id="KAF5777619.1"/>
    </source>
</evidence>
<protein>
    <submittedName>
        <fullName evidence="1">Uncharacterized protein</fullName>
    </submittedName>
</protein>
<evidence type="ECO:0000313" key="2">
    <source>
        <dbReference type="Proteomes" id="UP000215914"/>
    </source>
</evidence>
<dbReference type="EMBL" id="MNCJ02000327">
    <property type="protein sequence ID" value="KAF5777619.1"/>
    <property type="molecule type" value="Genomic_DNA"/>
</dbReference>
<comment type="caution">
    <text evidence="1">The sequence shown here is derived from an EMBL/GenBank/DDBJ whole genome shotgun (WGS) entry which is preliminary data.</text>
</comment>
<proteinExistence type="predicted"/>
<reference evidence="1" key="2">
    <citation type="submission" date="2020-06" db="EMBL/GenBank/DDBJ databases">
        <title>Helianthus annuus Genome sequencing and assembly Release 2.</title>
        <authorList>
            <person name="Gouzy J."/>
            <person name="Langlade N."/>
            <person name="Munos S."/>
        </authorList>
    </citation>
    <scope>NUCLEOTIDE SEQUENCE</scope>
    <source>
        <tissue evidence="1">Leaves</tissue>
    </source>
</reference>
<dbReference type="Gramene" id="mRNA:HanXRQr2_Chr12g0537821">
    <property type="protein sequence ID" value="mRNA:HanXRQr2_Chr12g0537821"/>
    <property type="gene ID" value="HanXRQr2_Chr12g0537821"/>
</dbReference>